<gene>
    <name evidence="17" type="ORF">DBV15_03232</name>
</gene>
<keyword evidence="9" id="KW-0999">Mitochondrion inner membrane</keyword>
<evidence type="ECO:0000313" key="17">
    <source>
        <dbReference type="EMBL" id="TGZ57347.1"/>
    </source>
</evidence>
<keyword evidence="7" id="KW-0597">Phosphoprotein</keyword>
<protein>
    <recommendedName>
        <fullName evidence="5">NADH dehydrogenase [ubiquinone] 1 beta subcomplex subunit 9</fullName>
    </recommendedName>
    <alternativeName>
        <fullName evidence="14">Complex I-B22</fullName>
    </alternativeName>
    <alternativeName>
        <fullName evidence="15">NADH-ubiquinone oxidoreductase B22 subunit</fullName>
    </alternativeName>
</protein>
<evidence type="ECO:0000256" key="13">
    <source>
        <dbReference type="ARBA" id="ARBA00023136"/>
    </source>
</evidence>
<accession>A0A4S2LAI6</accession>
<keyword evidence="8" id="KW-0679">Respiratory chain</keyword>
<dbReference type="InterPro" id="IPR033034">
    <property type="entry name" value="NDUFB9"/>
</dbReference>
<dbReference type="PANTHER" id="PTHR12868">
    <property type="entry name" value="NADH-UBIQUINONE OXIDOREDUCTASE B22 SUBUNIT"/>
    <property type="match status" value="1"/>
</dbReference>
<dbReference type="GO" id="GO:0006120">
    <property type="term" value="P:mitochondrial electron transport, NADH to ubiquinone"/>
    <property type="evidence" value="ECO:0007669"/>
    <property type="project" value="InterPro"/>
</dbReference>
<dbReference type="CDD" id="cd20263">
    <property type="entry name" value="Complex1_LYR_NDUFB9_LYRM3"/>
    <property type="match status" value="1"/>
</dbReference>
<dbReference type="GO" id="GO:0005743">
    <property type="term" value="C:mitochondrial inner membrane"/>
    <property type="evidence" value="ECO:0007669"/>
    <property type="project" value="UniProtKB-SubCell"/>
</dbReference>
<feature type="domain" description="Complex 1 LYR protein" evidence="16">
    <location>
        <begin position="13"/>
        <end position="70"/>
    </location>
</feature>
<evidence type="ECO:0000313" key="18">
    <source>
        <dbReference type="Proteomes" id="UP000310200"/>
    </source>
</evidence>
<evidence type="ECO:0000256" key="5">
    <source>
        <dbReference type="ARBA" id="ARBA00018684"/>
    </source>
</evidence>
<keyword evidence="11" id="KW-0007">Acetylation</keyword>
<sequence length="144" mass="17527">MAHLPSELISHQQKVCRLYKRAVRCMEDWVHEIHDRRYQAALLRERFDKNKNIKDLSYAKHLLQEGEKELFSKIHYQPITFANSATGGAYGRNADIPDWVLDYWHPLEKAMYPKYFARREQMKDEYEKWYFETYPEEKKKLDSH</sequence>
<evidence type="ECO:0000256" key="4">
    <source>
        <dbReference type="ARBA" id="ARBA00011790"/>
    </source>
</evidence>
<comment type="subcellular location">
    <subcellularLocation>
        <location evidence="2">Mitochondrion inner membrane</location>
        <topology evidence="2">Peripheral membrane protein</topology>
        <orientation evidence="2">Matrix side</orientation>
    </subcellularLocation>
</comment>
<dbReference type="AlphaFoldDB" id="A0A4S2LAI6"/>
<proteinExistence type="inferred from homology"/>
<keyword evidence="10" id="KW-0249">Electron transport</keyword>
<evidence type="ECO:0000256" key="11">
    <source>
        <dbReference type="ARBA" id="ARBA00022990"/>
    </source>
</evidence>
<evidence type="ECO:0000256" key="14">
    <source>
        <dbReference type="ARBA" id="ARBA00030192"/>
    </source>
</evidence>
<dbReference type="STRING" id="300112.A0A4S2LAI6"/>
<name>A0A4S2LAI6_9HYME</name>
<evidence type="ECO:0000256" key="10">
    <source>
        <dbReference type="ARBA" id="ARBA00022982"/>
    </source>
</evidence>
<evidence type="ECO:0000256" key="3">
    <source>
        <dbReference type="ARBA" id="ARBA00009508"/>
    </source>
</evidence>
<comment type="similarity">
    <text evidence="3">Belongs to the complex I LYR family.</text>
</comment>
<evidence type="ECO:0000256" key="2">
    <source>
        <dbReference type="ARBA" id="ARBA00004443"/>
    </source>
</evidence>
<reference evidence="17 18" key="1">
    <citation type="journal article" date="2019" name="Philos. Trans. R. Soc. Lond., B, Biol. Sci.">
        <title>Ant behaviour and brain gene expression of defending hosts depend on the ecological success of the intruding social parasite.</title>
        <authorList>
            <person name="Kaur R."/>
            <person name="Stoldt M."/>
            <person name="Jongepier E."/>
            <person name="Feldmeyer B."/>
            <person name="Menzel F."/>
            <person name="Bornberg-Bauer E."/>
            <person name="Foitzik S."/>
        </authorList>
    </citation>
    <scope>NUCLEOTIDE SEQUENCE [LARGE SCALE GENOMIC DNA]</scope>
    <source>
        <tissue evidence="17">Whole body</tissue>
    </source>
</reference>
<keyword evidence="12" id="KW-0496">Mitochondrion</keyword>
<dbReference type="InterPro" id="IPR008011">
    <property type="entry name" value="Complex1_LYR_dom"/>
</dbReference>
<dbReference type="Pfam" id="PF05347">
    <property type="entry name" value="Complex1_LYR"/>
    <property type="match status" value="1"/>
</dbReference>
<evidence type="ECO:0000256" key="1">
    <source>
        <dbReference type="ARBA" id="ARBA00002920"/>
    </source>
</evidence>
<evidence type="ECO:0000256" key="9">
    <source>
        <dbReference type="ARBA" id="ARBA00022792"/>
    </source>
</evidence>
<dbReference type="EMBL" id="QBLH01000159">
    <property type="protein sequence ID" value="TGZ57347.1"/>
    <property type="molecule type" value="Genomic_DNA"/>
</dbReference>
<dbReference type="PANTHER" id="PTHR12868:SF0">
    <property type="entry name" value="NADH DEHYDROGENASE [UBIQUINONE] 1 BETA SUBCOMPLEX SUBUNIT 9"/>
    <property type="match status" value="1"/>
</dbReference>
<dbReference type="Proteomes" id="UP000310200">
    <property type="component" value="Unassembled WGS sequence"/>
</dbReference>
<keyword evidence="18" id="KW-1185">Reference proteome</keyword>
<evidence type="ECO:0000256" key="15">
    <source>
        <dbReference type="ARBA" id="ARBA00032528"/>
    </source>
</evidence>
<evidence type="ECO:0000259" key="16">
    <source>
        <dbReference type="Pfam" id="PF05347"/>
    </source>
</evidence>
<keyword evidence="6" id="KW-0813">Transport</keyword>
<organism evidence="17 18">
    <name type="scientific">Temnothorax longispinosus</name>
    <dbReference type="NCBI Taxonomy" id="300112"/>
    <lineage>
        <taxon>Eukaryota</taxon>
        <taxon>Metazoa</taxon>
        <taxon>Ecdysozoa</taxon>
        <taxon>Arthropoda</taxon>
        <taxon>Hexapoda</taxon>
        <taxon>Insecta</taxon>
        <taxon>Pterygota</taxon>
        <taxon>Neoptera</taxon>
        <taxon>Endopterygota</taxon>
        <taxon>Hymenoptera</taxon>
        <taxon>Apocrita</taxon>
        <taxon>Aculeata</taxon>
        <taxon>Formicoidea</taxon>
        <taxon>Formicidae</taxon>
        <taxon>Myrmicinae</taxon>
        <taxon>Temnothorax</taxon>
    </lineage>
</organism>
<dbReference type="InterPro" id="IPR045292">
    <property type="entry name" value="Complex1_LYR_NDUFB9_LYRM3"/>
</dbReference>
<comment type="subunit">
    <text evidence="4">Mammalian complex I is composed of 45 different subunits.</text>
</comment>
<evidence type="ECO:0000256" key="8">
    <source>
        <dbReference type="ARBA" id="ARBA00022660"/>
    </source>
</evidence>
<evidence type="ECO:0000256" key="12">
    <source>
        <dbReference type="ARBA" id="ARBA00023128"/>
    </source>
</evidence>
<evidence type="ECO:0000256" key="7">
    <source>
        <dbReference type="ARBA" id="ARBA00022553"/>
    </source>
</evidence>
<evidence type="ECO:0000256" key="6">
    <source>
        <dbReference type="ARBA" id="ARBA00022448"/>
    </source>
</evidence>
<comment type="caution">
    <text evidence="17">The sequence shown here is derived from an EMBL/GenBank/DDBJ whole genome shotgun (WGS) entry which is preliminary data.</text>
</comment>
<comment type="function">
    <text evidence="1">Accessory subunit of the mitochondrial membrane respiratory chain NADH dehydrogenase (Complex I), that is believed to be not involved in catalysis. Complex I functions in the transfer of electrons from NADH to the respiratory chain. The immediate electron acceptor for the enzyme is believed to be ubiquinone.</text>
</comment>
<keyword evidence="13" id="KW-0472">Membrane</keyword>